<name>T1BAZ8_9ZZZZ</name>
<dbReference type="EMBL" id="AUZZ01005297">
    <property type="protein sequence ID" value="EQD50169.1"/>
    <property type="molecule type" value="Genomic_DNA"/>
</dbReference>
<evidence type="ECO:0000259" key="1">
    <source>
        <dbReference type="Pfam" id="PF02771"/>
    </source>
</evidence>
<dbReference type="InterPro" id="IPR013786">
    <property type="entry name" value="AcylCoA_DH/ox_N"/>
</dbReference>
<dbReference type="AlphaFoldDB" id="T1BAZ8"/>
<accession>T1BAZ8</accession>
<dbReference type="GO" id="GO:0050660">
    <property type="term" value="F:flavin adenine dinucleotide binding"/>
    <property type="evidence" value="ECO:0007669"/>
    <property type="project" value="InterPro"/>
</dbReference>
<proteinExistence type="predicted"/>
<dbReference type="Gene3D" id="1.10.540.10">
    <property type="entry name" value="Acyl-CoA dehydrogenase/oxidase, N-terminal domain"/>
    <property type="match status" value="1"/>
</dbReference>
<dbReference type="InterPro" id="IPR009100">
    <property type="entry name" value="AcylCoA_DH/oxidase_NM_dom_sf"/>
</dbReference>
<dbReference type="EC" id="1.3.99.-" evidence="2"/>
<dbReference type="PANTHER" id="PTHR43884:SF18">
    <property type="entry name" value="ISOVALERYL-COENZYME A DEHYDROGENASE"/>
    <property type="match status" value="1"/>
</dbReference>
<evidence type="ECO:0000313" key="2">
    <source>
        <dbReference type="EMBL" id="EQD50169.1"/>
    </source>
</evidence>
<reference evidence="2" key="1">
    <citation type="submission" date="2013-08" db="EMBL/GenBank/DDBJ databases">
        <authorList>
            <person name="Mendez C."/>
            <person name="Richter M."/>
            <person name="Ferrer M."/>
            <person name="Sanchez J."/>
        </authorList>
    </citation>
    <scope>NUCLEOTIDE SEQUENCE</scope>
</reference>
<dbReference type="InterPro" id="IPR037069">
    <property type="entry name" value="AcylCoA_DH/ox_N_sf"/>
</dbReference>
<keyword evidence="2" id="KW-0560">Oxidoreductase</keyword>
<sequence>MDLDLSAEERDLQAAARRFARKEIAPIAVRMDRDDWFPRELFRRLGEQGFLGISVPTEYGGLGL</sequence>
<dbReference type="GO" id="GO:0008470">
    <property type="term" value="F:3-methylbutanoyl-CoA dehydrogenase activity"/>
    <property type="evidence" value="ECO:0007669"/>
    <property type="project" value="TreeGrafter"/>
</dbReference>
<feature type="non-terminal residue" evidence="2">
    <location>
        <position position="64"/>
    </location>
</feature>
<protein>
    <submittedName>
        <fullName evidence="2">Protein containing Acyl-CoA dehydrogenase</fullName>
        <ecNumber evidence="2">1.3.99.-</ecNumber>
    </submittedName>
</protein>
<organism evidence="2">
    <name type="scientific">mine drainage metagenome</name>
    <dbReference type="NCBI Taxonomy" id="410659"/>
    <lineage>
        <taxon>unclassified sequences</taxon>
        <taxon>metagenomes</taxon>
        <taxon>ecological metagenomes</taxon>
    </lineage>
</organism>
<comment type="caution">
    <text evidence="2">The sequence shown here is derived from an EMBL/GenBank/DDBJ whole genome shotgun (WGS) entry which is preliminary data.</text>
</comment>
<dbReference type="Pfam" id="PF02771">
    <property type="entry name" value="Acyl-CoA_dh_N"/>
    <property type="match status" value="1"/>
</dbReference>
<feature type="domain" description="Acyl-CoA dehydrogenase/oxidase N-terminal" evidence="1">
    <location>
        <begin position="6"/>
        <end position="64"/>
    </location>
</feature>
<reference evidence="2" key="2">
    <citation type="journal article" date="2014" name="ISME J.">
        <title>Microbial stratification in low pH oxic and suboxic macroscopic growths along an acid mine drainage.</title>
        <authorList>
            <person name="Mendez-Garcia C."/>
            <person name="Mesa V."/>
            <person name="Sprenger R.R."/>
            <person name="Richter M."/>
            <person name="Diez M.S."/>
            <person name="Solano J."/>
            <person name="Bargiela R."/>
            <person name="Golyshina O.V."/>
            <person name="Manteca A."/>
            <person name="Ramos J.L."/>
            <person name="Gallego J.R."/>
            <person name="Llorente I."/>
            <person name="Martins Dos Santos V.A."/>
            <person name="Jensen O.N."/>
            <person name="Pelaez A.I."/>
            <person name="Sanchez J."/>
            <person name="Ferrer M."/>
        </authorList>
    </citation>
    <scope>NUCLEOTIDE SEQUENCE</scope>
</reference>
<dbReference type="SUPFAM" id="SSF56645">
    <property type="entry name" value="Acyl-CoA dehydrogenase NM domain-like"/>
    <property type="match status" value="1"/>
</dbReference>
<dbReference type="PANTHER" id="PTHR43884">
    <property type="entry name" value="ACYL-COA DEHYDROGENASE"/>
    <property type="match status" value="1"/>
</dbReference>
<dbReference type="GO" id="GO:0006552">
    <property type="term" value="P:L-leucine catabolic process"/>
    <property type="evidence" value="ECO:0007669"/>
    <property type="project" value="TreeGrafter"/>
</dbReference>
<gene>
    <name evidence="2" type="ORF">B2A_07401</name>
</gene>